<evidence type="ECO:0000313" key="3">
    <source>
        <dbReference type="Proteomes" id="UP000315363"/>
    </source>
</evidence>
<dbReference type="InterPro" id="IPR003961">
    <property type="entry name" value="FN3_dom"/>
</dbReference>
<dbReference type="EMBL" id="VHIF01000001">
    <property type="protein sequence ID" value="TQO39259.1"/>
    <property type="molecule type" value="Genomic_DNA"/>
</dbReference>
<dbReference type="InterPro" id="IPR036116">
    <property type="entry name" value="FN3_sf"/>
</dbReference>
<feature type="domain" description="Fibronectin type-III" evidence="1">
    <location>
        <begin position="339"/>
        <end position="427"/>
    </location>
</feature>
<dbReference type="InterPro" id="IPR013783">
    <property type="entry name" value="Ig-like_fold"/>
</dbReference>
<dbReference type="CDD" id="cd00063">
    <property type="entry name" value="FN3"/>
    <property type="match status" value="1"/>
</dbReference>
<sequence>MAKLLRLYVLIFTKFKGIYPLNWLCQNMRKQERFAFINLYSFESPSSKTYKFGGLVKGFLWLLITLNCLFVSAQSFPVQLIPQVSPPPPIYFSQYADASTTNSPLRLQIILNDLEISNREIRLKTYFQGNGISFQSNDVIVGASPLFLEGGVPLVLTNVELAPYFRYENITGISPNVYGQAIPEGAYQFCYEVYDVLTGNRLSQKSCAVNVVFQNEPPFLISPRNKTLVAENNPQNIIFQWTPRSINVSNVEYELSLVEIWDTQIDSQAAFLSSPPIFQTITTSTTYVFGPADPLLLSGKNYAWRIQARAKQGAEEIGLFKNQGYSEIFSFSYAASCDLPIGINHEVKGSTNANIYWDDFTTDVPEYTIRYRQKGNTNEWFLSKTNTNQLTLWDLKAGTTYEYQLQKKCVVTGSDWSMAKQFTTFLADNKASVYQCGITPNFNLTNKEPLPKLSTGESFVAGDFPIHVLEVSGSNGRFTGKGYVTIPYLNSIRVGVEFTNVQINTDKQMSEGTVVTVYDPNLASILDVDEVVETVDTVSDLVSEPFEGDNDLDEVRVNFMIPRDSVGNYIKIKDGMVTITNPENGASISEPLGDDKVVVDGEGKVYHIDAGGNITEGGTIDPGGAVTSNNVEGISTNGQLERLTAKDIQITFKEVPGDFSFDEIPSTANASIKKEYTTILDTDGNDYTLAHQAVENGQTAYVDAIIEQTGSNQYALDNIVFKTKQGEKIPVEIRGNNTIRLTLKGRYTFENEIIYAVVPSMTDGTKQLTAGAFTLWHLTERAVKVALVSVNNASLGDIENTVTNIFNQGVAKIDFQETLALSFDKDILGTNGLDVGESAWAAAYNDEQKQLVSAVKKLPGYKNDTYYILVFGDITPSRSIAGFMPLQRQMGFVFSGSADEEGKGGDKGKVLAHELGHGIFALQHPFGQYGEDIREKTDWLMDYNGGTILPHMHWAQIHDPALKFYVFQDEEDGEYGAFEYLVGQDVVPDLFKDKIPEFSGNTISFVSPAGKFFTIPSTASDISFNKKGALWAFTVSENGKQERYVSTKWTKTGNFAGYLKQAGAKDNWNEIVYKDNASRNAPQGQLLTVYSGILEKSDSQCGIKLYVGKYPNEADRNEWNSGGNETPFVDQISIQDKTNVGNSLISSPEACDLCAKGEKFYNDYTYLIKNDEGNTALHEISKLICSTGPDAIDYDILVAQIGTDAIDTKNSFWWGTDKYLFDLAREQFWQNNDALPKYYNALKRVANNIDTFKKILKTDASKDQYYNAIYYLNDEFLKSLSSIDKVKILAHIFKEDTFITSGLFGITNNDESLIIKVLNSISENKTEATEFMDEFIKVDELYNDLQAGLDDNLDGANFTDFILKLSKLALLAYGNEVTSQIQPSYTFTWGVKNVDFVLKWVSTLRDYRFNYKDSKIFLTGKCTSISVDTGTAFIDQEKCFINNEPLDPFKDFVQITIIESINILPALCNNIETQFCGEAVVVPAIFLEYLNTKKEGKQFENLGLNIVTVAGTILSGGELAAAKVGSAVWLWAAADLTYTFSTPVLKLFREDVEKKYGKDFSDNLYQNLDRIQFIFLAKGASDLLKTTPKNVAASIASKKVIGDDDFYKLLKDGILKDQPKLSEVKVKEIIDDAKAAMNKLESELSPELLDEEIVKAKKLLVDYPSTSDWTSVLEKNIYDLAQPPKGYQFYTRNGNKWIRRIDASDLNTPRLTVKDGKIVSYTGATIGSFTVIQIRDYIELTTKNADANKVMFGMWDGGGASSYVTKAGNNHTYFDFGEKWDEAYKLVNESDDEIWRINKEFIDQQRAANKEFWFSHDPFSPKNEQFFAREVNYLIDLGVTDFVKENDLWKALW</sequence>
<proteinExistence type="predicted"/>
<dbReference type="Gene3D" id="2.60.40.10">
    <property type="entry name" value="Immunoglobulins"/>
    <property type="match status" value="2"/>
</dbReference>
<reference evidence="2 3" key="1">
    <citation type="submission" date="2019-06" db="EMBL/GenBank/DDBJ databases">
        <title>A large-scale integrated study on North Sea by COGITO (Coastal Microbe Genomic &amp; Taxonomic Observatory).</title>
        <authorList>
            <person name="Teeling H."/>
        </authorList>
    </citation>
    <scope>NUCLEOTIDE SEQUENCE [LARGE SCALE GENOMIC DNA]</scope>
    <source>
        <strain evidence="2 3">MAR_2009_79</strain>
    </source>
</reference>
<name>A0ABY3AF54_9FLAO</name>
<dbReference type="PROSITE" id="PS50853">
    <property type="entry name" value="FN3"/>
    <property type="match status" value="1"/>
</dbReference>
<dbReference type="Proteomes" id="UP000315363">
    <property type="component" value="Unassembled WGS sequence"/>
</dbReference>
<keyword evidence="3" id="KW-1185">Reference proteome</keyword>
<gene>
    <name evidence="2" type="ORF">GQ41_3931</name>
</gene>
<evidence type="ECO:0000313" key="2">
    <source>
        <dbReference type="EMBL" id="TQO39259.1"/>
    </source>
</evidence>
<accession>A0ABY3AF54</accession>
<comment type="caution">
    <text evidence="2">The sequence shown here is derived from an EMBL/GenBank/DDBJ whole genome shotgun (WGS) entry which is preliminary data.</text>
</comment>
<organism evidence="2 3">
    <name type="scientific">Arenibacter algicola</name>
    <dbReference type="NCBI Taxonomy" id="616991"/>
    <lineage>
        <taxon>Bacteria</taxon>
        <taxon>Pseudomonadati</taxon>
        <taxon>Bacteroidota</taxon>
        <taxon>Flavobacteriia</taxon>
        <taxon>Flavobacteriales</taxon>
        <taxon>Flavobacteriaceae</taxon>
        <taxon>Arenibacter</taxon>
    </lineage>
</organism>
<evidence type="ECO:0000259" key="1">
    <source>
        <dbReference type="PROSITE" id="PS50853"/>
    </source>
</evidence>
<dbReference type="SUPFAM" id="SSF49265">
    <property type="entry name" value="Fibronectin type III"/>
    <property type="match status" value="1"/>
</dbReference>
<protein>
    <submittedName>
        <fullName evidence="2">Fibronectin type III domain protein</fullName>
    </submittedName>
</protein>